<dbReference type="Proteomes" id="UP000799118">
    <property type="component" value="Unassembled WGS sequence"/>
</dbReference>
<reference evidence="2" key="1">
    <citation type="journal article" date="2019" name="Environ. Microbiol.">
        <title>Fungal ecological strategies reflected in gene transcription - a case study of two litter decomposers.</title>
        <authorList>
            <person name="Barbi F."/>
            <person name="Kohler A."/>
            <person name="Barry K."/>
            <person name="Baskaran P."/>
            <person name="Daum C."/>
            <person name="Fauchery L."/>
            <person name="Ihrmark K."/>
            <person name="Kuo A."/>
            <person name="LaButti K."/>
            <person name="Lipzen A."/>
            <person name="Morin E."/>
            <person name="Grigoriev I.V."/>
            <person name="Henrissat B."/>
            <person name="Lindahl B."/>
            <person name="Martin F."/>
        </authorList>
    </citation>
    <scope>NUCLEOTIDE SEQUENCE</scope>
    <source>
        <strain evidence="2">JB14</strain>
    </source>
</reference>
<keyword evidence="1" id="KW-0472">Membrane</keyword>
<sequence length="89" mass="10402">MPMEKDLMELKQHGLQRSTRAIGSYLTVSWMIWCMNSSHEYVVRCSIPFTLVVFTVIQYLLYQFLTKIFGDLDPYISLHLELLNGKNKG</sequence>
<accession>A0A6A4GFA0</accession>
<evidence type="ECO:0000313" key="3">
    <source>
        <dbReference type="Proteomes" id="UP000799118"/>
    </source>
</evidence>
<keyword evidence="3" id="KW-1185">Reference proteome</keyword>
<feature type="non-terminal residue" evidence="2">
    <location>
        <position position="89"/>
    </location>
</feature>
<keyword evidence="1" id="KW-1133">Transmembrane helix</keyword>
<organism evidence="2 3">
    <name type="scientific">Gymnopus androsaceus JB14</name>
    <dbReference type="NCBI Taxonomy" id="1447944"/>
    <lineage>
        <taxon>Eukaryota</taxon>
        <taxon>Fungi</taxon>
        <taxon>Dikarya</taxon>
        <taxon>Basidiomycota</taxon>
        <taxon>Agaricomycotina</taxon>
        <taxon>Agaricomycetes</taxon>
        <taxon>Agaricomycetidae</taxon>
        <taxon>Agaricales</taxon>
        <taxon>Marasmiineae</taxon>
        <taxon>Omphalotaceae</taxon>
        <taxon>Gymnopus</taxon>
    </lineage>
</organism>
<evidence type="ECO:0000313" key="2">
    <source>
        <dbReference type="EMBL" id="KAE9384138.1"/>
    </source>
</evidence>
<keyword evidence="1" id="KW-0812">Transmembrane</keyword>
<protein>
    <submittedName>
        <fullName evidence="2">Uncharacterized protein</fullName>
    </submittedName>
</protein>
<name>A0A6A4GFA0_9AGAR</name>
<evidence type="ECO:0000256" key="1">
    <source>
        <dbReference type="SAM" id="Phobius"/>
    </source>
</evidence>
<dbReference type="AlphaFoldDB" id="A0A6A4GFA0"/>
<proteinExistence type="predicted"/>
<feature type="transmembrane region" description="Helical" evidence="1">
    <location>
        <begin position="41"/>
        <end position="62"/>
    </location>
</feature>
<gene>
    <name evidence="2" type="ORF">BT96DRAFT_892603</name>
</gene>
<dbReference type="EMBL" id="ML770212">
    <property type="protein sequence ID" value="KAE9384138.1"/>
    <property type="molecule type" value="Genomic_DNA"/>
</dbReference>